<dbReference type="PROSITE" id="PS51186">
    <property type="entry name" value="GNAT"/>
    <property type="match status" value="1"/>
</dbReference>
<dbReference type="RefSeq" id="WP_354502564.1">
    <property type="nucleotide sequence ID" value="NZ_JBEPLV010000008.1"/>
</dbReference>
<dbReference type="InterPro" id="IPR016181">
    <property type="entry name" value="Acyl_CoA_acyltransferase"/>
</dbReference>
<dbReference type="Proteomes" id="UP001549098">
    <property type="component" value="Unassembled WGS sequence"/>
</dbReference>
<evidence type="ECO:0000313" key="2">
    <source>
        <dbReference type="EMBL" id="MET3549485.1"/>
    </source>
</evidence>
<dbReference type="EMBL" id="JBEPLV010000008">
    <property type="protein sequence ID" value="MET3549485.1"/>
    <property type="molecule type" value="Genomic_DNA"/>
</dbReference>
<protein>
    <submittedName>
        <fullName evidence="2">Ribosomal-protein-alanine N-acetyltransferase</fullName>
        <ecNumber evidence="2">2.3.1.267</ecNumber>
    </submittedName>
</protein>
<dbReference type="SUPFAM" id="SSF55729">
    <property type="entry name" value="Acyl-CoA N-acyltransferases (Nat)"/>
    <property type="match status" value="1"/>
</dbReference>
<feature type="domain" description="N-acetyltransferase" evidence="1">
    <location>
        <begin position="22"/>
        <end position="181"/>
    </location>
</feature>
<organism evidence="2 3">
    <name type="scientific">Paenibacillus favisporus</name>
    <dbReference type="NCBI Taxonomy" id="221028"/>
    <lineage>
        <taxon>Bacteria</taxon>
        <taxon>Bacillati</taxon>
        <taxon>Bacillota</taxon>
        <taxon>Bacilli</taxon>
        <taxon>Bacillales</taxon>
        <taxon>Paenibacillaceae</taxon>
        <taxon>Paenibacillus</taxon>
    </lineage>
</organism>
<keyword evidence="2" id="KW-0808">Transferase</keyword>
<gene>
    <name evidence="2" type="ORF">ABID47_006122</name>
</gene>
<dbReference type="PANTHER" id="PTHR43792:SF9">
    <property type="entry name" value="RIBOSOMAL-PROTEIN-ALANINE ACETYLTRANSFERASE"/>
    <property type="match status" value="1"/>
</dbReference>
<dbReference type="GO" id="GO:0008999">
    <property type="term" value="F:protein-N-terminal-alanine acetyltransferase activity"/>
    <property type="evidence" value="ECO:0007669"/>
    <property type="project" value="UniProtKB-EC"/>
</dbReference>
<sequence length="181" mass="20696">MGENVYHDLPVLETARTVLRKISIRDDRDIFAYCSDEEVAKYTTWYAHASLEDSRGYIERILQRYSQQQVAPWGIQDKASGRLVGTCGFVGWDVHHAKAELGYAISRDFWGQGYMTEVVKSIIDLGLNQMDLVRIEARCHPDNVGSSRVMEKSGMQFEGLLRKSIYTKGVHQDLKMYALVK</sequence>
<dbReference type="Pfam" id="PF13302">
    <property type="entry name" value="Acetyltransf_3"/>
    <property type="match status" value="1"/>
</dbReference>
<evidence type="ECO:0000313" key="3">
    <source>
        <dbReference type="Proteomes" id="UP001549098"/>
    </source>
</evidence>
<dbReference type="EC" id="2.3.1.267" evidence="2"/>
<proteinExistence type="predicted"/>
<keyword evidence="2" id="KW-0012">Acyltransferase</keyword>
<dbReference type="InterPro" id="IPR051531">
    <property type="entry name" value="N-acetyltransferase"/>
</dbReference>
<dbReference type="InterPro" id="IPR000182">
    <property type="entry name" value="GNAT_dom"/>
</dbReference>
<dbReference type="Gene3D" id="3.40.630.30">
    <property type="match status" value="1"/>
</dbReference>
<evidence type="ECO:0000259" key="1">
    <source>
        <dbReference type="PROSITE" id="PS51186"/>
    </source>
</evidence>
<keyword evidence="3" id="KW-1185">Reference proteome</keyword>
<reference evidence="2 3" key="1">
    <citation type="submission" date="2024-06" db="EMBL/GenBank/DDBJ databases">
        <title>Genomic Encyclopedia of Type Strains, Phase IV (KMG-IV): sequencing the most valuable type-strain genomes for metagenomic binning, comparative biology and taxonomic classification.</title>
        <authorList>
            <person name="Goeker M."/>
        </authorList>
    </citation>
    <scope>NUCLEOTIDE SEQUENCE [LARGE SCALE GENOMIC DNA]</scope>
    <source>
        <strain evidence="2 3">DSM 17253</strain>
    </source>
</reference>
<comment type="caution">
    <text evidence="2">The sequence shown here is derived from an EMBL/GenBank/DDBJ whole genome shotgun (WGS) entry which is preliminary data.</text>
</comment>
<name>A0ABV2FCS2_9BACL</name>
<accession>A0ABV2FCS2</accession>
<dbReference type="PANTHER" id="PTHR43792">
    <property type="entry name" value="GNAT FAMILY, PUTATIVE (AFU_ORTHOLOGUE AFUA_3G00765)-RELATED-RELATED"/>
    <property type="match status" value="1"/>
</dbReference>